<keyword evidence="1" id="KW-0677">Repeat</keyword>
<feature type="region of interest" description="Disordered" evidence="2">
    <location>
        <begin position="1813"/>
        <end position="1852"/>
    </location>
</feature>
<dbReference type="InterPro" id="IPR044929">
    <property type="entry name" value="DNA/RNA_non-sp_Endonuclease_sf"/>
</dbReference>
<evidence type="ECO:0000313" key="5">
    <source>
        <dbReference type="Proteomes" id="UP000017984"/>
    </source>
</evidence>
<dbReference type="Gene3D" id="2.180.10.10">
    <property type="entry name" value="RHS repeat-associated core"/>
    <property type="match status" value="4"/>
</dbReference>
<feature type="region of interest" description="Disordered" evidence="2">
    <location>
        <begin position="3039"/>
        <end position="3072"/>
    </location>
</feature>
<dbReference type="HOGENOM" id="CLU_000256_0_0_11"/>
<feature type="compositionally biased region" description="Gly residues" evidence="2">
    <location>
        <begin position="2947"/>
        <end position="2964"/>
    </location>
</feature>
<feature type="region of interest" description="Disordered" evidence="2">
    <location>
        <begin position="2283"/>
        <end position="2304"/>
    </location>
</feature>
<dbReference type="InterPro" id="IPR013320">
    <property type="entry name" value="ConA-like_dom_sf"/>
</dbReference>
<dbReference type="RefSeq" id="WP_023551003.1">
    <property type="nucleotide sequence ID" value="NZ_CM002285.1"/>
</dbReference>
<dbReference type="SUPFAM" id="SSF49899">
    <property type="entry name" value="Concanavalin A-like lectins/glucanases"/>
    <property type="match status" value="2"/>
</dbReference>
<dbReference type="PATRIC" id="fig|1352936.5.peg.6563"/>
<feature type="compositionally biased region" description="Pro residues" evidence="2">
    <location>
        <begin position="3040"/>
        <end position="3049"/>
    </location>
</feature>
<dbReference type="OrthoDB" id="4981820at2"/>
<dbReference type="Pfam" id="PF20148">
    <property type="entry name" value="DUF6531"/>
    <property type="match status" value="1"/>
</dbReference>
<sequence length="3342" mass="345501">MGKGLASLIALLTGGVQRRWLRRIALAVSGVLLVAVATQPAEAVIDEHALASGSAVLPHQRTGSAAGLPHQVKSAALRTKGSASSPKAKAVRGALPPSKTHVPKAKERGSFRPQGQLAAKRVSPPARIRAALLKEAQRKAAKAAGAGSSAQEGDPHIPGPNASGAEVVKDRTGNTSVFRNADGTLTARVYSRPVHYRTAKGAWADIDSTLVQGSDGRWAERADSAPAGFAASGNDPLLVSYGPSASEQVGYSLQGAAAVTGQVSGNAISYPQIATSSDLKYSVTSGGVKETLVLHDASAPTSWVFPLQLTGLTPSLTSDGSVVFKNSSGAVRVTIPHGYMEDSNIGKVSGEGATSTGVTYSLTTVDGAPALRVSLDASWLHDKARVFPVKVDPTNLNASSSTYVETPYDINFSTDSVLKVGSYDGGSHKANSYVLNWSFGSTFQNDYIEQASLYLDDVWSGGCTAEPVYVHGITSSWNVGTIADYPGLSYGSTIGSSSFEAGASCGGSSWHGIDIGDNPSAAGVKLLEGWAHGTVYNNGLALTADNSVVAAWKQFASVNSSYPPYLSVTYSSYGADYSIPKQTYTQPTASTTGSMKVALTNRGTASWSTSSTQLATDIYNTSWTKLSTNATKTYVTSSVSPNSSLTMTGTLPAEPPGQYYVCWDMLTSGTSFYTTYNVPQTCAEFTSADTPPQIDSTSPPSNVVAGSLTPQLFAGGSDPDNYPGNGLTYDFQVYTNPASGKPSLVVDSGSVSKTQWTVPAGKLAWNQSYYWIVSDSDGDAQSAWSYPSYFSTTVPQPLITSHLGEAAQGPAGRTFAPRVGNYTTAATDAEVSVAGPALSVRRSYNSLDPRTGNLFGAGWSTLYDMSALPDNDGSGAVVVTLANGQATRFGLNADGTTFTPPQGTYSTFQTVTGGGYTLTDKSGTTYTFGQQVGSAWKLKTIKDASGRSETLSYNADGTLATATNTTSSRTLHFTWSGGHVTQVATDPATSGGTAETWTYSYTSGNLTGVCPPTSSTACTAYSYTSGSSSGSHYRTSVLDANPSSYWRLGESTGTSAASEVAVNEGNDNGTYTGGYTLGAAGPLPGSPTTAATLNGSTGYVSLPNSLLTSASYVSAGMWFKTTSSGVLFSYQKDALTNSSTPGNYTPALYIGTSGKLYGEFWAGSVSPISTSSSVADGAWHYAVLSAAGNTQSLYLDGNLVGTLSGQVSVTGQPVDAIGTGFIGGHWPDEPHYSTTSNTGYRTFFNGSVAEAAFYTHALGLPAVQQQYTAGTHAASELTGTTLPSGKTALAASYDASRDQATQITDADGGTWKLGQPTTTGSGAYYRDAVISQAAPNYWRFQDTSGNQAANEVAGTTASNWWSSGPATYNNVTLGAPGLFTGSPETAASFNGTSSYVSLPSTTIYGGKVSANFSIELWFKTSASGETLFSYQSGPIGTTLSGNYTPALYVGADGHLYGQWWDHLLSPMESPDPVNDGQWHQAVLTVNTNGEQTLNLDGQQADTRTGQQLDFTGENVVSIGAGYLSGSWPSLPSNNPQGYFNGSIAEVSTFNQALSTQAVAAQYAARGTSNGATPVTTVPVTDPTGKTLTYRYDPANSYRLISVTDALGHTTSYSYDSGGFFATVTDPDGNFTTTTQNTRGDVLSSTTSDMHGDTTTSYSSYPASGTYGVTDPRNDEPTSTADPRSTSATDTTYATTYTYDSAGNLLTSTDPDQHAVTKTYTAGTESAVGGGTEPAGLLASVKDAKGNVTGYAYSSAGDLAQVTSPSGLKTTYTYDNLGRRLTSTQTSDTYPAGVTTNYTYDGQDRIVTATGPATTDAVKGTTHTSQTTYTYDDDGNTTSQAVADTTGGDTTRTSAWTYNSHDRLDSVTDPAGRKTTYGYDAYGNRTAETDPNGNAYTYAYSPTGELLTTTLTNYTGDPVSPSSPTSLVLDSRAYDPAGWLASDTDAMGRTTSYYYNWNHKLIQAYLANFHNPDGSTTTKVLQQDAYDAAGHLTEQQNTAALIETDYTVDPAGLVTGSVFDPYGQNKTTTSNSYDPDGNLTSASVTKGSTTEQTDYAYNTLGDATSETVHNGSTNLVTTHTYDQRGLLTSTTDPRGNVSGATPANYTTAFTSDQAGQLTQVAAPTVNAETNGGTPQQVHPITLYGYDTFGDKTSIDDPDGNITTYTYDSDGERVATSGAAYTPPGSTTAITPTVTAQYNAAGSITAATDGNGNTSSYTYDQFGNLAQAVQPAVGGSAPTTHTTYDTDGEKLSITDPTGAVTTSTYDDLGRTLTVSQVVRQPTTTTDTTTYGYDAAGNPNSTTLPGGQTSTATYDTAGNRITATDPLGNSTHSTYDLDNRLTQTTLPDGTAITHTYDLAGRQTGSAKLDASGTTLASTSTSYDPAGNPTAVTDANGHTTRYTYDATNVLTQQTEPVTSTSSITTSFGYDSAGKHTRYTDGNGNATITTYNTLGLAESTIEPSTPSFPNVSDRTTTTAYDADGHPVTVTRPGGVIETSAYNADGQLTSQSGSGAEATTTTRTFGYDAASRVTSVSAPNGTNTYTYNDRGEITAASGPSGTASYAYNSNGQLTSRTDKAGTTAFTYDNAGNLATAADPLNGTTLTYTRNTLGQVTGISYGSGAASQTLHYDAQHRLTSQTLTTPGGATEAATSYGYDTAGNITSQATTGTAAAASNTYTYDQANRLSSWNNGTTSTSYGYDNASNRTSTATGSTTSTATYNARNQLTSTTAGSATTNYSYTARGTLATVTGTSTENLTYDAFDQLVTDGATNYTHDALGRLATAGSATFTYNGTDNTIVSDGTDTYSRGLGNQLIGISNSAGASLAYTDQHGDLSATFTATGTALAGSTAYDPYGQVIANSGTRHDLGYQGGWTDPTTSRTATASRWYDPATGNFTSHDATAQPPAPSVNANAYAYGNDNPLTNADPSGNSSCYSTPYTPAPEPSTNWQPAGDGGGGDTGGGGGGGGGYTAPHDVTSTYDATQGDDIWNTLEVVGLGILIGVAVVAAVVTAPVDAVVGGLAAIGAGLAAAFDFGYSSCDVAISHPAPPPPPPPTAQMGLRENPGARPSGQADGASPKIDPSKFKVVATVAAAAAAQAGHQPLANGGTSSAAGNALASLTAAGATAAFCTLTGACTPQDDQSDPGCQVDGAGWTDYGPVDIGHGGRATGVTACLDSSYLESHPGTSTETNKGEGIVPPGYDWARKYVGYLGGKPSGVNACHLLGAQLSGSGTNLENLATCGTDGNSYVGKPNKPIKPMDSMLHFEDKVRQAVDDGNIVLYRVTPVYSGSRTVPYEMQMSYVSWDRSGRLNGAASDTVSNLIYTAGSGWKNLGTAVDSRTGADAPVAGQ</sequence>
<dbReference type="PANTHER" id="PTHR32305">
    <property type="match status" value="1"/>
</dbReference>
<feature type="region of interest" description="Disordered" evidence="2">
    <location>
        <begin position="78"/>
        <end position="108"/>
    </location>
</feature>
<dbReference type="Pfam" id="PF13385">
    <property type="entry name" value="Laminin_G_3"/>
    <property type="match status" value="2"/>
</dbReference>
<feature type="compositionally biased region" description="Low complexity" evidence="2">
    <location>
        <begin position="1820"/>
        <end position="1829"/>
    </location>
</feature>
<dbReference type="InterPro" id="IPR056823">
    <property type="entry name" value="TEN-like_YD-shell"/>
</dbReference>
<dbReference type="Gene3D" id="3.40.570.10">
    <property type="entry name" value="Extracellular Endonuclease, subunit A"/>
    <property type="match status" value="1"/>
</dbReference>
<dbReference type="Pfam" id="PF25023">
    <property type="entry name" value="TEN_YD-shell"/>
    <property type="match status" value="4"/>
</dbReference>
<dbReference type="STRING" id="1352936.M878_31530"/>
<dbReference type="InterPro" id="IPR022385">
    <property type="entry name" value="Rhs_assc_core"/>
</dbReference>
<dbReference type="InterPro" id="IPR031325">
    <property type="entry name" value="RHS_repeat"/>
</dbReference>
<name>V6K5I9_STRRC</name>
<dbReference type="InterPro" id="IPR050708">
    <property type="entry name" value="T6SS_VgrG/RHS"/>
</dbReference>
<dbReference type="PANTHER" id="PTHR32305:SF15">
    <property type="entry name" value="PROTEIN RHSA-RELATED"/>
    <property type="match status" value="1"/>
</dbReference>
<keyword evidence="5" id="KW-1185">Reference proteome</keyword>
<feature type="compositionally biased region" description="Polar residues" evidence="2">
    <location>
        <begin position="1631"/>
        <end position="1662"/>
    </location>
</feature>
<feature type="compositionally biased region" description="Low complexity" evidence="2">
    <location>
        <begin position="2283"/>
        <end position="2294"/>
    </location>
</feature>
<dbReference type="Gene3D" id="2.60.120.200">
    <property type="match status" value="2"/>
</dbReference>
<feature type="region of interest" description="Disordered" evidence="2">
    <location>
        <begin position="2889"/>
        <end position="2968"/>
    </location>
</feature>
<dbReference type="InterPro" id="IPR001791">
    <property type="entry name" value="Laminin_G"/>
</dbReference>
<dbReference type="NCBIfam" id="TIGR03696">
    <property type="entry name" value="Rhs_assc_core"/>
    <property type="match status" value="1"/>
</dbReference>
<feature type="compositionally biased region" description="Low complexity" evidence="2">
    <location>
        <begin position="142"/>
        <end position="152"/>
    </location>
</feature>
<dbReference type="EMBL" id="AWQX01000269">
    <property type="protein sequence ID" value="EST24214.1"/>
    <property type="molecule type" value="Genomic_DNA"/>
</dbReference>
<protein>
    <recommendedName>
        <fullName evidence="3">Laminin G domain-containing protein</fullName>
    </recommendedName>
</protein>
<feature type="domain" description="Laminin G" evidence="3">
    <location>
        <begin position="1385"/>
        <end position="1571"/>
    </location>
</feature>
<dbReference type="NCBIfam" id="TIGR01643">
    <property type="entry name" value="YD_repeat_2x"/>
    <property type="match status" value="9"/>
</dbReference>
<reference evidence="4 5" key="1">
    <citation type="journal article" date="2014" name="Genome Announc.">
        <title>Draft Genome Sequence of Streptomyces roseochromogenes subsp. oscitans DS 12.976, Producer of the Aminocoumarin Antibiotic Clorobiocin.</title>
        <authorList>
            <person name="Ruckert C."/>
            <person name="Kalinowski J."/>
            <person name="Heide L."/>
            <person name="Apel A.K."/>
        </authorList>
    </citation>
    <scope>NUCLEOTIDE SEQUENCE [LARGE SCALE GENOMIC DNA]</scope>
    <source>
        <strain evidence="4 5">DS 12.976</strain>
    </source>
</reference>
<evidence type="ECO:0000313" key="4">
    <source>
        <dbReference type="EMBL" id="EST24214.1"/>
    </source>
</evidence>
<dbReference type="InterPro" id="IPR006530">
    <property type="entry name" value="YD"/>
</dbReference>
<evidence type="ECO:0000256" key="1">
    <source>
        <dbReference type="ARBA" id="ARBA00022737"/>
    </source>
</evidence>
<organism evidence="4 5">
    <name type="scientific">Streptomyces roseochromogenus subsp. oscitans DS 12.976</name>
    <dbReference type="NCBI Taxonomy" id="1352936"/>
    <lineage>
        <taxon>Bacteria</taxon>
        <taxon>Bacillati</taxon>
        <taxon>Actinomycetota</taxon>
        <taxon>Actinomycetes</taxon>
        <taxon>Kitasatosporales</taxon>
        <taxon>Streptomycetaceae</taxon>
        <taxon>Streptomyces</taxon>
    </lineage>
</organism>
<dbReference type="PROSITE" id="PS50025">
    <property type="entry name" value="LAM_G_DOMAIN"/>
    <property type="match status" value="1"/>
</dbReference>
<dbReference type="Pfam" id="PF05593">
    <property type="entry name" value="RHS_repeat"/>
    <property type="match status" value="4"/>
</dbReference>
<evidence type="ECO:0000256" key="2">
    <source>
        <dbReference type="SAM" id="MobiDB-lite"/>
    </source>
</evidence>
<comment type="caution">
    <text evidence="4">The sequence shown here is derived from an EMBL/GenBank/DDBJ whole genome shotgun (WGS) entry which is preliminary data.</text>
</comment>
<dbReference type="InterPro" id="IPR044927">
    <property type="entry name" value="Endonuclea_NS_2"/>
</dbReference>
<evidence type="ECO:0000259" key="3">
    <source>
        <dbReference type="PROSITE" id="PS50025"/>
    </source>
</evidence>
<dbReference type="InterPro" id="IPR045351">
    <property type="entry name" value="DUF6531"/>
</dbReference>
<dbReference type="Proteomes" id="UP000017984">
    <property type="component" value="Chromosome"/>
</dbReference>
<feature type="region of interest" description="Disordered" evidence="2">
    <location>
        <begin position="139"/>
        <end position="173"/>
    </location>
</feature>
<accession>V6K5I9</accession>
<dbReference type="Pfam" id="PF13930">
    <property type="entry name" value="Endonuclea_NS_2"/>
    <property type="match status" value="1"/>
</dbReference>
<feature type="compositionally biased region" description="Polar residues" evidence="2">
    <location>
        <begin position="2295"/>
        <end position="2304"/>
    </location>
</feature>
<feature type="compositionally biased region" description="Polar residues" evidence="2">
    <location>
        <begin position="2915"/>
        <end position="2944"/>
    </location>
</feature>
<feature type="compositionally biased region" description="Polar residues" evidence="2">
    <location>
        <begin position="1835"/>
        <end position="1852"/>
    </location>
</feature>
<feature type="region of interest" description="Disordered" evidence="2">
    <location>
        <begin position="1631"/>
        <end position="1688"/>
    </location>
</feature>
<gene>
    <name evidence="4" type="ORF">M878_31530</name>
</gene>
<feature type="region of interest" description="Disordered" evidence="2">
    <location>
        <begin position="2025"/>
        <end position="2046"/>
    </location>
</feature>
<proteinExistence type="predicted"/>